<dbReference type="InterPro" id="IPR036390">
    <property type="entry name" value="WH_DNA-bd_sf"/>
</dbReference>
<protein>
    <submittedName>
        <fullName evidence="4">DeoR/GlpR family DNA-binding transcription regulator</fullName>
    </submittedName>
</protein>
<feature type="domain" description="HTH deoR-type" evidence="3">
    <location>
        <begin position="15"/>
        <end position="70"/>
    </location>
</feature>
<dbReference type="InterPro" id="IPR014036">
    <property type="entry name" value="DeoR-like_C"/>
</dbReference>
<dbReference type="RefSeq" id="WP_250914304.1">
    <property type="nucleotide sequence ID" value="NZ_JAMXLX010000007.1"/>
</dbReference>
<keyword evidence="1" id="KW-0805">Transcription regulation</keyword>
<dbReference type="SUPFAM" id="SSF46785">
    <property type="entry name" value="Winged helix' DNA-binding domain"/>
    <property type="match status" value="1"/>
</dbReference>
<dbReference type="GO" id="GO:0003677">
    <property type="term" value="F:DNA binding"/>
    <property type="evidence" value="ECO:0007669"/>
    <property type="project" value="UniProtKB-KW"/>
</dbReference>
<evidence type="ECO:0000256" key="1">
    <source>
        <dbReference type="ARBA" id="ARBA00023015"/>
    </source>
</evidence>
<name>A0AAJ1BZM9_9HYPH</name>
<dbReference type="AlphaFoldDB" id="A0AAJ1BZM9"/>
<accession>A0AAJ1BZM9</accession>
<sequence>MTDEAEFQSAEDMLPAERRQKILDWFEHNVAASNQELAKLVGASVSTIRRDLDQLDNQGLVRRTHGGAVRIRRNAAFEPTTDQARQTAVEEKRAIAEAAAGLLEPDMSILIDTGSTLHQFAQVVAGLSIPLTVVTSDLFVAGTLANKNHIRLIVPGGHCRPGAFTLLGEPGLSFLRDLRCDRLFLCSQAIDSECASDTSWDLVQAKRAMMDAAASTVLMADSSRFGARALYRITAMDRVGTILTDDGLDMEERQRFHDSGANLVIVPVSSQEA</sequence>
<organism evidence="4 5">
    <name type="scientific">Ciceribacter sichuanensis</name>
    <dbReference type="NCBI Taxonomy" id="2949647"/>
    <lineage>
        <taxon>Bacteria</taxon>
        <taxon>Pseudomonadati</taxon>
        <taxon>Pseudomonadota</taxon>
        <taxon>Alphaproteobacteria</taxon>
        <taxon>Hyphomicrobiales</taxon>
        <taxon>Rhizobiaceae</taxon>
        <taxon>Ciceribacter</taxon>
    </lineage>
</organism>
<dbReference type="SUPFAM" id="SSF100950">
    <property type="entry name" value="NagB/RpiA/CoA transferase-like"/>
    <property type="match status" value="1"/>
</dbReference>
<dbReference type="Pfam" id="PF08220">
    <property type="entry name" value="HTH_DeoR"/>
    <property type="match status" value="1"/>
</dbReference>
<dbReference type="PANTHER" id="PTHR30363:SF44">
    <property type="entry name" value="AGA OPERON TRANSCRIPTIONAL REPRESSOR-RELATED"/>
    <property type="match status" value="1"/>
</dbReference>
<dbReference type="GO" id="GO:0003700">
    <property type="term" value="F:DNA-binding transcription factor activity"/>
    <property type="evidence" value="ECO:0007669"/>
    <property type="project" value="InterPro"/>
</dbReference>
<keyword evidence="4" id="KW-0238">DNA-binding</keyword>
<dbReference type="SMART" id="SM01134">
    <property type="entry name" value="DeoRC"/>
    <property type="match status" value="1"/>
</dbReference>
<proteinExistence type="predicted"/>
<dbReference type="InterPro" id="IPR001034">
    <property type="entry name" value="DeoR_HTH"/>
</dbReference>
<dbReference type="EMBL" id="JAMXLX010000007">
    <property type="protein sequence ID" value="MCO5959109.1"/>
    <property type="molecule type" value="Genomic_DNA"/>
</dbReference>
<dbReference type="Proteomes" id="UP001155380">
    <property type="component" value="Unassembled WGS sequence"/>
</dbReference>
<evidence type="ECO:0000313" key="4">
    <source>
        <dbReference type="EMBL" id="MCO5959109.1"/>
    </source>
</evidence>
<comment type="caution">
    <text evidence="4">The sequence shown here is derived from an EMBL/GenBank/DDBJ whole genome shotgun (WGS) entry which is preliminary data.</text>
</comment>
<dbReference type="PROSITE" id="PS51000">
    <property type="entry name" value="HTH_DEOR_2"/>
    <property type="match status" value="1"/>
</dbReference>
<dbReference type="Gene3D" id="1.10.10.10">
    <property type="entry name" value="Winged helix-like DNA-binding domain superfamily/Winged helix DNA-binding domain"/>
    <property type="match status" value="1"/>
</dbReference>
<dbReference type="InterPro" id="IPR050313">
    <property type="entry name" value="Carb_Metab_HTH_regulators"/>
</dbReference>
<dbReference type="PANTHER" id="PTHR30363">
    <property type="entry name" value="HTH-TYPE TRANSCRIPTIONAL REGULATOR SRLR-RELATED"/>
    <property type="match status" value="1"/>
</dbReference>
<reference evidence="4" key="1">
    <citation type="submission" date="2022-06" db="EMBL/GenBank/DDBJ databases">
        <authorList>
            <person name="Sun Q."/>
        </authorList>
    </citation>
    <scope>NUCLEOTIDE SEQUENCE</scope>
    <source>
        <strain evidence="4">S101</strain>
    </source>
</reference>
<evidence type="ECO:0000256" key="2">
    <source>
        <dbReference type="ARBA" id="ARBA00023163"/>
    </source>
</evidence>
<dbReference type="SMART" id="SM00420">
    <property type="entry name" value="HTH_DEOR"/>
    <property type="match status" value="1"/>
</dbReference>
<dbReference type="InterPro" id="IPR036388">
    <property type="entry name" value="WH-like_DNA-bd_sf"/>
</dbReference>
<dbReference type="PRINTS" id="PR00037">
    <property type="entry name" value="HTHLACR"/>
</dbReference>
<keyword evidence="2" id="KW-0804">Transcription</keyword>
<evidence type="ECO:0000313" key="5">
    <source>
        <dbReference type="Proteomes" id="UP001155380"/>
    </source>
</evidence>
<dbReference type="InterPro" id="IPR037171">
    <property type="entry name" value="NagB/RpiA_transferase-like"/>
</dbReference>
<gene>
    <name evidence="4" type="ORF">NBH21_20205</name>
</gene>
<dbReference type="Pfam" id="PF00455">
    <property type="entry name" value="DeoRC"/>
    <property type="match status" value="1"/>
</dbReference>
<evidence type="ECO:0000259" key="3">
    <source>
        <dbReference type="PROSITE" id="PS51000"/>
    </source>
</evidence>